<dbReference type="EMBL" id="VJMH01006154">
    <property type="protein sequence ID" value="KAF0691330.1"/>
    <property type="molecule type" value="Genomic_DNA"/>
</dbReference>
<dbReference type="Pfam" id="PF01738">
    <property type="entry name" value="DLH"/>
    <property type="match status" value="1"/>
</dbReference>
<dbReference type="OrthoDB" id="70638at2759"/>
<dbReference type="GO" id="GO:0016787">
    <property type="term" value="F:hydrolase activity"/>
    <property type="evidence" value="ECO:0007669"/>
    <property type="project" value="InterPro"/>
</dbReference>
<protein>
    <submittedName>
        <fullName evidence="3">Aste57867_17418 protein</fullName>
    </submittedName>
</protein>
<reference evidence="2" key="2">
    <citation type="submission" date="2019-06" db="EMBL/GenBank/DDBJ databases">
        <title>Genomics analysis of Aphanomyces spp. identifies a new class of oomycete effector associated with host adaptation.</title>
        <authorList>
            <person name="Gaulin E."/>
        </authorList>
    </citation>
    <scope>NUCLEOTIDE SEQUENCE</scope>
    <source>
        <strain evidence="2">CBS 578.67</strain>
    </source>
</reference>
<dbReference type="EMBL" id="CAADRA010006175">
    <property type="protein sequence ID" value="VFT94174.1"/>
    <property type="molecule type" value="Genomic_DNA"/>
</dbReference>
<name>A0A485LBB4_9STRA</name>
<dbReference type="InterPro" id="IPR002925">
    <property type="entry name" value="Dienelactn_hydro"/>
</dbReference>
<evidence type="ECO:0000313" key="3">
    <source>
        <dbReference type="EMBL" id="VFT94174.1"/>
    </source>
</evidence>
<proteinExistence type="predicted"/>
<dbReference type="PANTHER" id="PTHR46623">
    <property type="entry name" value="CARBOXYMETHYLENEBUTENOLIDASE-RELATED"/>
    <property type="match status" value="1"/>
</dbReference>
<dbReference type="Proteomes" id="UP000332933">
    <property type="component" value="Unassembled WGS sequence"/>
</dbReference>
<evidence type="ECO:0000259" key="1">
    <source>
        <dbReference type="Pfam" id="PF01738"/>
    </source>
</evidence>
<dbReference type="InterPro" id="IPR029058">
    <property type="entry name" value="AB_hydrolase_fold"/>
</dbReference>
<dbReference type="AlphaFoldDB" id="A0A485LBB4"/>
<dbReference type="InterPro" id="IPR051049">
    <property type="entry name" value="Dienelactone_hydrolase-like"/>
</dbReference>
<reference evidence="3 4" key="1">
    <citation type="submission" date="2019-03" db="EMBL/GenBank/DDBJ databases">
        <authorList>
            <person name="Gaulin E."/>
            <person name="Dumas B."/>
        </authorList>
    </citation>
    <scope>NUCLEOTIDE SEQUENCE [LARGE SCALE GENOMIC DNA]</scope>
    <source>
        <strain evidence="3">CBS 568.67</strain>
    </source>
</reference>
<accession>A0A485LBB4</accession>
<gene>
    <name evidence="3" type="primary">Aste57867_17418</name>
    <name evidence="2" type="ORF">As57867_017358</name>
    <name evidence="3" type="ORF">ASTE57867_17418</name>
</gene>
<dbReference type="PANTHER" id="PTHR46623:SF7">
    <property type="entry name" value="CARBOXYMETHYLENEBUTENOLIDASE"/>
    <property type="match status" value="1"/>
</dbReference>
<keyword evidence="4" id="KW-1185">Reference proteome</keyword>
<sequence length="328" mass="36067">MSMSTGHGAGSIVEWRDSDDKLVQAYLVYPDGHVGRIMTGVVIVPDCAGFSTAYVRTFADKLSEQGYKVIVPELPTTGATNDEWTNSGMFRKWRDAAVALEPETLDRVERCRDLLKQTYEVQRVGILGLGYGAEVALRAAPSFDCVAVLSPTALPPSAASSTPTLVVTGDRNEFIDSSHVKAFLDASHEATSSAFPAVRVRVVPGQRHGFALSRIADEDAATLAIADILDWFITHLHRFRVAACTSDGDPWWPQGKNGPFYNAGLGLWQQQRAEWIKPVLPRPPKRPPVPSETIFEGLSSMKRTFELPQPMALADIVELYVDIWDINL</sequence>
<organism evidence="3 4">
    <name type="scientific">Aphanomyces stellatus</name>
    <dbReference type="NCBI Taxonomy" id="120398"/>
    <lineage>
        <taxon>Eukaryota</taxon>
        <taxon>Sar</taxon>
        <taxon>Stramenopiles</taxon>
        <taxon>Oomycota</taxon>
        <taxon>Saprolegniomycetes</taxon>
        <taxon>Saprolegniales</taxon>
        <taxon>Verrucalvaceae</taxon>
        <taxon>Aphanomyces</taxon>
    </lineage>
</organism>
<feature type="domain" description="Dienelactone hydrolase" evidence="1">
    <location>
        <begin position="24"/>
        <end position="235"/>
    </location>
</feature>
<evidence type="ECO:0000313" key="4">
    <source>
        <dbReference type="Proteomes" id="UP000332933"/>
    </source>
</evidence>
<dbReference type="SUPFAM" id="SSF53474">
    <property type="entry name" value="alpha/beta-Hydrolases"/>
    <property type="match status" value="1"/>
</dbReference>
<dbReference type="Gene3D" id="3.40.50.1820">
    <property type="entry name" value="alpha/beta hydrolase"/>
    <property type="match status" value="1"/>
</dbReference>
<evidence type="ECO:0000313" key="2">
    <source>
        <dbReference type="EMBL" id="KAF0691330.1"/>
    </source>
</evidence>